<feature type="transmembrane region" description="Helical" evidence="9">
    <location>
        <begin position="115"/>
        <end position="143"/>
    </location>
</feature>
<dbReference type="GO" id="GO:0012505">
    <property type="term" value="C:endomembrane system"/>
    <property type="evidence" value="ECO:0007669"/>
    <property type="project" value="UniProtKB-SubCell"/>
</dbReference>
<keyword evidence="4" id="KW-0460">Magnesium</keyword>
<evidence type="ECO:0000313" key="11">
    <source>
        <dbReference type="Proteomes" id="UP000034934"/>
    </source>
</evidence>
<dbReference type="InterPro" id="IPR004131">
    <property type="entry name" value="PPase-energised_H-pump"/>
</dbReference>
<feature type="transmembrane region" description="Helical" evidence="9">
    <location>
        <begin position="272"/>
        <end position="290"/>
    </location>
</feature>
<dbReference type="PIRSF" id="PIRSF001265">
    <property type="entry name" value="H+-PPase"/>
    <property type="match status" value="1"/>
</dbReference>
<organism evidence="10 11">
    <name type="scientific">Candidatus Nomurabacteria bacterium GW2011_GWF1_31_48</name>
    <dbReference type="NCBI Taxonomy" id="1618767"/>
    <lineage>
        <taxon>Bacteria</taxon>
        <taxon>Candidatus Nomuraibacteriota</taxon>
    </lineage>
</organism>
<dbReference type="PANTHER" id="PTHR31998">
    <property type="entry name" value="K(+)-INSENSITIVE PYROPHOSPHATE-ENERGIZED PROTON PUMP"/>
    <property type="match status" value="1"/>
</dbReference>
<reference evidence="10 11" key="1">
    <citation type="journal article" date="2015" name="Nature">
        <title>rRNA introns, odd ribosomes, and small enigmatic genomes across a large radiation of phyla.</title>
        <authorList>
            <person name="Brown C.T."/>
            <person name="Hug L.A."/>
            <person name="Thomas B.C."/>
            <person name="Sharon I."/>
            <person name="Castelle C.J."/>
            <person name="Singh A."/>
            <person name="Wilkins M.J."/>
            <person name="Williams K.H."/>
            <person name="Banfield J.F."/>
        </authorList>
    </citation>
    <scope>NUCLEOTIDE SEQUENCE [LARGE SCALE GENOMIC DNA]</scope>
</reference>
<keyword evidence="5" id="KW-1278">Translocase</keyword>
<feature type="transmembrane region" description="Helical" evidence="9">
    <location>
        <begin position="735"/>
        <end position="753"/>
    </location>
</feature>
<dbReference type="GO" id="GO:0009678">
    <property type="term" value="F:diphosphate hydrolysis-driven proton transmembrane transporter activity"/>
    <property type="evidence" value="ECO:0007669"/>
    <property type="project" value="InterPro"/>
</dbReference>
<feature type="transmembrane region" description="Helical" evidence="9">
    <location>
        <begin position="668"/>
        <end position="687"/>
    </location>
</feature>
<dbReference type="NCBIfam" id="NF001950">
    <property type="entry name" value="PRK00733.1-1"/>
    <property type="match status" value="1"/>
</dbReference>
<feature type="transmembrane region" description="Helical" evidence="9">
    <location>
        <begin position="299"/>
        <end position="320"/>
    </location>
</feature>
<comment type="caution">
    <text evidence="10">The sequence shown here is derived from an EMBL/GenBank/DDBJ whole genome shotgun (WGS) entry which is preliminary data.</text>
</comment>
<dbReference type="AlphaFoldDB" id="A0A0F9YFM7"/>
<keyword evidence="7" id="KW-0406">Ion transport</keyword>
<evidence type="ECO:0000256" key="8">
    <source>
        <dbReference type="ARBA" id="ARBA00023136"/>
    </source>
</evidence>
<feature type="transmembrane region" description="Helical" evidence="9">
    <location>
        <begin position="431"/>
        <end position="449"/>
    </location>
</feature>
<evidence type="ECO:0000256" key="2">
    <source>
        <dbReference type="ARBA" id="ARBA00022448"/>
    </source>
</evidence>
<evidence type="ECO:0000313" key="10">
    <source>
        <dbReference type="EMBL" id="KKP30534.1"/>
    </source>
</evidence>
<protein>
    <submittedName>
        <fullName evidence="10">K(+)-insensitive pyrophosphate-energized proton pump</fullName>
    </submittedName>
</protein>
<evidence type="ECO:0000256" key="1">
    <source>
        <dbReference type="ARBA" id="ARBA00004127"/>
    </source>
</evidence>
<feature type="transmembrane region" description="Helical" evidence="9">
    <location>
        <begin position="581"/>
        <end position="608"/>
    </location>
</feature>
<comment type="subcellular location">
    <subcellularLocation>
        <location evidence="1">Endomembrane system</location>
        <topology evidence="1">Multi-pass membrane protein</topology>
    </subcellularLocation>
</comment>
<keyword evidence="2" id="KW-0813">Transport</keyword>
<sequence length="792" mass="86740">MKVLLLLLFSSVNLLGQEIDLKIPDMSTAYFGFANGWQILMAGTLVIIVTLSFSLFMSWKIKTKSAHYSMLQVSEIIYQTCKTYLVSQAKFLMTLFAFTMIIIVIYLSQMPSGRFSFFASVGYVFVFSLLGMIGSYLVAWYGIRLNTWANSRTAFLSLKGKPWEIVNLPLQSGMAIGLFLISLELIMMVIILLAVPRELATYSFLGFAIGESLCASVLRLAGGIFTKIADIGADLMKIIFKVKEDDPRNPATIADCTGDNAGDSIGPTADFFESYGVTGVALITFFLLAVPDSMLQAKLIVWIFSMRFIMDVSSGISYFINQKISEKKYANLTEFDFEEPLTRLIRIAAFGCIMISFIVSYILLSHLGNGYWYQLASIISLGTLSALLIPELTKVFTSPKSVYVGEIVKSGREGGSALVVLSGIVTGNFSAFWQGMTMLLIMFLGFVIGKFSGLENLIPHIDVGSLGLIAFGMLCMGPVNIATDSYGPVSDNSQSIYELSQIEKLPNIREEIKRNFGFTPNFEKAKELLERNDACGNTFKATVKPVLIGTAVSGATIMVFSIMLLLEKVGMLNLSLSEPPVLFGLIAGSAFVFWFAGASTQAVTAGAYKATAFVKKNFSFNVEKASVEDSKKVVEICTTYAQKGALNIFWVLISITIGFSLIDPNFFISYLIAVSVVGLFMAIYMANAGGAWDNAKKVVEVDLKLSNTPLHEATIVGDTVGDPFKDTSSVALNPIIKFSSLFGLLGIELAVKFAVTKDGITSYTYFHFIAAAVLLTVALVFVWRSFYTMRMD</sequence>
<keyword evidence="8 9" id="KW-0472">Membrane</keyword>
<feature type="transmembrane region" description="Helical" evidence="9">
    <location>
        <begin position="175"/>
        <end position="195"/>
    </location>
</feature>
<dbReference type="Proteomes" id="UP000034934">
    <property type="component" value="Unassembled WGS sequence"/>
</dbReference>
<proteinExistence type="predicted"/>
<feature type="transmembrane region" description="Helical" evidence="9">
    <location>
        <begin position="91"/>
        <end position="109"/>
    </location>
</feature>
<feature type="transmembrane region" description="Helical" evidence="9">
    <location>
        <begin position="344"/>
        <end position="364"/>
    </location>
</feature>
<dbReference type="Pfam" id="PF03030">
    <property type="entry name" value="H_PPase"/>
    <property type="match status" value="1"/>
</dbReference>
<dbReference type="GO" id="GO:0016020">
    <property type="term" value="C:membrane"/>
    <property type="evidence" value="ECO:0007669"/>
    <property type="project" value="InterPro"/>
</dbReference>
<accession>A0A0F9YFM7</accession>
<gene>
    <name evidence="10" type="ORF">UR19_C0002G0055</name>
</gene>
<evidence type="ECO:0000256" key="3">
    <source>
        <dbReference type="ARBA" id="ARBA00022692"/>
    </source>
</evidence>
<evidence type="ECO:0000256" key="5">
    <source>
        <dbReference type="ARBA" id="ARBA00022967"/>
    </source>
</evidence>
<dbReference type="EMBL" id="LBOG01000002">
    <property type="protein sequence ID" value="KKP30534.1"/>
    <property type="molecule type" value="Genomic_DNA"/>
</dbReference>
<feature type="transmembrane region" description="Helical" evidence="9">
    <location>
        <begin position="546"/>
        <end position="566"/>
    </location>
</feature>
<keyword evidence="3 9" id="KW-0812">Transmembrane</keyword>
<feature type="transmembrane region" description="Helical" evidence="9">
    <location>
        <begin position="765"/>
        <end position="783"/>
    </location>
</feature>
<name>A0A0F9YFM7_9BACT</name>
<feature type="transmembrane region" description="Helical" evidence="9">
    <location>
        <begin position="644"/>
        <end position="662"/>
    </location>
</feature>
<evidence type="ECO:0000256" key="7">
    <source>
        <dbReference type="ARBA" id="ARBA00023065"/>
    </source>
</evidence>
<evidence type="ECO:0000256" key="9">
    <source>
        <dbReference type="SAM" id="Phobius"/>
    </source>
</evidence>
<keyword evidence="6 9" id="KW-1133">Transmembrane helix</keyword>
<evidence type="ECO:0000256" key="6">
    <source>
        <dbReference type="ARBA" id="ARBA00022989"/>
    </source>
</evidence>
<feature type="transmembrane region" description="Helical" evidence="9">
    <location>
        <begin position="371"/>
        <end position="389"/>
    </location>
</feature>
<dbReference type="GO" id="GO:0004427">
    <property type="term" value="F:inorganic diphosphate phosphatase activity"/>
    <property type="evidence" value="ECO:0007669"/>
    <property type="project" value="InterPro"/>
</dbReference>
<dbReference type="PATRIC" id="fig|1618767.3.peg.170"/>
<evidence type="ECO:0000256" key="4">
    <source>
        <dbReference type="ARBA" id="ARBA00022842"/>
    </source>
</evidence>
<feature type="transmembrane region" description="Helical" evidence="9">
    <location>
        <begin position="40"/>
        <end position="59"/>
    </location>
</feature>